<dbReference type="NCBIfam" id="TIGR03426">
    <property type="entry name" value="shape_MreD"/>
    <property type="match status" value="1"/>
</dbReference>
<evidence type="ECO:0000256" key="6">
    <source>
        <dbReference type="ARBA" id="ARBA00022989"/>
    </source>
</evidence>
<sequence length="171" mass="19024">MMLPLARLGLIIRGTTPATITLALAVISIIPISMPNGLVVYPHLTLMSVFYWTIYRPDLMPPLAIFAIGLTQDLLTGGHLGLTPFLLLGVYASVLTQRRAFVGKPFVLTWTGFLIVLSVTSALTWFIVSILSWRLLPLPQIAAQFVTSLLLFPLLVWFFVRTHRRILPPTT</sequence>
<evidence type="ECO:0000256" key="8">
    <source>
        <dbReference type="SAM" id="Phobius"/>
    </source>
</evidence>
<dbReference type="Pfam" id="PF04093">
    <property type="entry name" value="MreD"/>
    <property type="match status" value="1"/>
</dbReference>
<protein>
    <submittedName>
        <fullName evidence="9">Rod shape-determining protein MreD</fullName>
    </submittedName>
</protein>
<comment type="caution">
    <text evidence="9">The sequence shown here is derived from an EMBL/GenBank/DDBJ whole genome shotgun (WGS) entry which is preliminary data.</text>
</comment>
<gene>
    <name evidence="9" type="primary">mreD</name>
    <name evidence="9" type="ORF">ACFSM5_15955</name>
</gene>
<keyword evidence="3" id="KW-1003">Cell membrane</keyword>
<proteinExistence type="inferred from homology"/>
<feature type="transmembrane region" description="Helical" evidence="8">
    <location>
        <begin position="107"/>
        <end position="135"/>
    </location>
</feature>
<keyword evidence="10" id="KW-1185">Reference proteome</keyword>
<evidence type="ECO:0000256" key="7">
    <source>
        <dbReference type="ARBA" id="ARBA00023136"/>
    </source>
</evidence>
<organism evidence="9 10">
    <name type="scientific">Lacibacterium aquatile</name>
    <dbReference type="NCBI Taxonomy" id="1168082"/>
    <lineage>
        <taxon>Bacteria</taxon>
        <taxon>Pseudomonadati</taxon>
        <taxon>Pseudomonadota</taxon>
        <taxon>Alphaproteobacteria</taxon>
        <taxon>Rhodospirillales</taxon>
        <taxon>Rhodospirillaceae</taxon>
    </lineage>
</organism>
<feature type="transmembrane region" description="Helical" evidence="8">
    <location>
        <begin position="74"/>
        <end position="95"/>
    </location>
</feature>
<evidence type="ECO:0000256" key="2">
    <source>
        <dbReference type="ARBA" id="ARBA00007776"/>
    </source>
</evidence>
<feature type="transmembrane region" description="Helical" evidence="8">
    <location>
        <begin position="37"/>
        <end position="54"/>
    </location>
</feature>
<dbReference type="Proteomes" id="UP001597295">
    <property type="component" value="Unassembled WGS sequence"/>
</dbReference>
<dbReference type="RefSeq" id="WP_379877480.1">
    <property type="nucleotide sequence ID" value="NZ_JBHUIP010000013.1"/>
</dbReference>
<comment type="subcellular location">
    <subcellularLocation>
        <location evidence="1">Cell membrane</location>
        <topology evidence="1">Multi-pass membrane protein</topology>
    </subcellularLocation>
</comment>
<keyword evidence="4 8" id="KW-0812">Transmembrane</keyword>
<evidence type="ECO:0000313" key="10">
    <source>
        <dbReference type="Proteomes" id="UP001597295"/>
    </source>
</evidence>
<evidence type="ECO:0000256" key="4">
    <source>
        <dbReference type="ARBA" id="ARBA00022692"/>
    </source>
</evidence>
<feature type="transmembrane region" description="Helical" evidence="8">
    <location>
        <begin position="6"/>
        <end position="30"/>
    </location>
</feature>
<keyword evidence="6 8" id="KW-1133">Transmembrane helix</keyword>
<feature type="transmembrane region" description="Helical" evidence="8">
    <location>
        <begin position="141"/>
        <end position="160"/>
    </location>
</feature>
<accession>A0ABW5DTE1</accession>
<dbReference type="EMBL" id="JBHUIP010000013">
    <property type="protein sequence ID" value="MFD2264398.1"/>
    <property type="molecule type" value="Genomic_DNA"/>
</dbReference>
<evidence type="ECO:0000256" key="3">
    <source>
        <dbReference type="ARBA" id="ARBA00022475"/>
    </source>
</evidence>
<comment type="similarity">
    <text evidence="2">Belongs to the MreD family.</text>
</comment>
<evidence type="ECO:0000256" key="1">
    <source>
        <dbReference type="ARBA" id="ARBA00004651"/>
    </source>
</evidence>
<dbReference type="InterPro" id="IPR007227">
    <property type="entry name" value="Cell_shape_determining_MreD"/>
</dbReference>
<reference evidence="10" key="1">
    <citation type="journal article" date="2019" name="Int. J. Syst. Evol. Microbiol.">
        <title>The Global Catalogue of Microorganisms (GCM) 10K type strain sequencing project: providing services to taxonomists for standard genome sequencing and annotation.</title>
        <authorList>
            <consortium name="The Broad Institute Genomics Platform"/>
            <consortium name="The Broad Institute Genome Sequencing Center for Infectious Disease"/>
            <person name="Wu L."/>
            <person name="Ma J."/>
        </authorList>
    </citation>
    <scope>NUCLEOTIDE SEQUENCE [LARGE SCALE GENOMIC DNA]</scope>
    <source>
        <strain evidence="10">CGMCC 1.19062</strain>
    </source>
</reference>
<name>A0ABW5DTE1_9PROT</name>
<evidence type="ECO:0000256" key="5">
    <source>
        <dbReference type="ARBA" id="ARBA00022960"/>
    </source>
</evidence>
<evidence type="ECO:0000313" key="9">
    <source>
        <dbReference type="EMBL" id="MFD2264398.1"/>
    </source>
</evidence>
<keyword evidence="7 8" id="KW-0472">Membrane</keyword>
<keyword evidence="5" id="KW-0133">Cell shape</keyword>